<dbReference type="InterPro" id="IPR035965">
    <property type="entry name" value="PAS-like_dom_sf"/>
</dbReference>
<feature type="transmembrane region" description="Helical" evidence="13">
    <location>
        <begin position="404"/>
        <end position="424"/>
    </location>
</feature>
<feature type="transmembrane region" description="Helical" evidence="13">
    <location>
        <begin position="333"/>
        <end position="352"/>
    </location>
</feature>
<keyword evidence="6" id="KW-0808">Transferase</keyword>
<evidence type="ECO:0000259" key="14">
    <source>
        <dbReference type="PROSITE" id="PS50109"/>
    </source>
</evidence>
<feature type="coiled-coil region" evidence="12">
    <location>
        <begin position="729"/>
        <end position="763"/>
    </location>
</feature>
<dbReference type="PROSITE" id="PS50109">
    <property type="entry name" value="HIS_KIN"/>
    <property type="match status" value="1"/>
</dbReference>
<evidence type="ECO:0000256" key="5">
    <source>
        <dbReference type="ARBA" id="ARBA00022553"/>
    </source>
</evidence>
<feature type="transmembrane region" description="Helical" evidence="13">
    <location>
        <begin position="484"/>
        <end position="505"/>
    </location>
</feature>
<feature type="domain" description="Response regulatory" evidence="15">
    <location>
        <begin position="990"/>
        <end position="1104"/>
    </location>
</feature>
<keyword evidence="9 13" id="KW-1133">Transmembrane helix</keyword>
<evidence type="ECO:0000256" key="9">
    <source>
        <dbReference type="ARBA" id="ARBA00022989"/>
    </source>
</evidence>
<feature type="transmembrane region" description="Helical" evidence="13">
    <location>
        <begin position="274"/>
        <end position="294"/>
    </location>
</feature>
<evidence type="ECO:0000313" key="16">
    <source>
        <dbReference type="EMBL" id="TYT25099.1"/>
    </source>
</evidence>
<evidence type="ECO:0000256" key="11">
    <source>
        <dbReference type="PROSITE-ProRule" id="PRU00169"/>
    </source>
</evidence>
<dbReference type="Pfam" id="PF12860">
    <property type="entry name" value="PAS_7"/>
    <property type="match status" value="1"/>
</dbReference>
<dbReference type="RefSeq" id="WP_149101648.1">
    <property type="nucleotide sequence ID" value="NZ_VTFT01000001.1"/>
</dbReference>
<evidence type="ECO:0000256" key="2">
    <source>
        <dbReference type="ARBA" id="ARBA00004141"/>
    </source>
</evidence>
<dbReference type="InterPro" id="IPR003594">
    <property type="entry name" value="HATPase_dom"/>
</dbReference>
<dbReference type="Gene3D" id="3.30.565.10">
    <property type="entry name" value="Histidine kinase-like ATPase, C-terminal domain"/>
    <property type="match status" value="1"/>
</dbReference>
<dbReference type="SUPFAM" id="SSF55785">
    <property type="entry name" value="PYP-like sensor domain (PAS domain)"/>
    <property type="match status" value="1"/>
</dbReference>
<keyword evidence="10 13" id="KW-0472">Membrane</keyword>
<dbReference type="PRINTS" id="PR00344">
    <property type="entry name" value="BCTRLSENSOR"/>
</dbReference>
<comment type="subcellular location">
    <subcellularLocation>
        <location evidence="2">Membrane</location>
        <topology evidence="2">Multi-pass membrane protein</topology>
    </subcellularLocation>
</comment>
<dbReference type="Gene3D" id="3.40.50.2300">
    <property type="match status" value="1"/>
</dbReference>
<feature type="transmembrane region" description="Helical" evidence="13">
    <location>
        <begin position="430"/>
        <end position="449"/>
    </location>
</feature>
<evidence type="ECO:0000256" key="4">
    <source>
        <dbReference type="ARBA" id="ARBA00012438"/>
    </source>
</evidence>
<organism evidence="16 17">
    <name type="scientific">Luteimonas viscosa</name>
    <dbReference type="NCBI Taxonomy" id="1132694"/>
    <lineage>
        <taxon>Bacteria</taxon>
        <taxon>Pseudomonadati</taxon>
        <taxon>Pseudomonadota</taxon>
        <taxon>Gammaproteobacteria</taxon>
        <taxon>Lysobacterales</taxon>
        <taxon>Lysobacteraceae</taxon>
        <taxon>Luteimonas</taxon>
    </lineage>
</organism>
<sequence>MLSIGLVAAAATVWLAMLFGTALFAERSAGVLARHWKHVYALSLAVHCTSWTFYGTVTQAGRYGWPLPPTFVGAIVFYAFAVFFLIRLVRLARESNATSLADLIATRLGKDAWLAATVTLVAALGLVPYIALQLQAITQSFATLTASAVHGGDVAPPPWRDGALYVALAMALFAMLFGTRRASATEHNPGLVLAIAFESLFKLVAMLALGAFVWLGLEGVAADVPPPPAPVASSAGGFMPLVLLGALAMFIMPHQFHVGVVECRDDRDIRTARWLFPLYLLLIAIPALPLARAGEALLGGSVPSDMYALALPLAAGHEAIALLVFLGGLSAATGMVIVSTLTLSLMIGNHWFAPGLLRGAWSRGRGDDHRGALLALRRGGIVAIMLLGWVYSRRLGSNEALADVGAVSFSALATLAPALGFAVWRPQTPARAAVAGVLAGFAAWAWVMLPPMLAPGQAWLQAGPWGLAWLAPESLFGLTGWSRLGRAVGVSLFVGTALTVLVAGLRSTPHPSEARGSDRQTLRNAGRRFLPAPRVDALLREAPANGPVPAAIELGLERELAAVLGSASARLLLDAARRDAGPDLDTVAAIVGEASQDLRFNQRVLEAALENMSQGISVVDSDLRLVAWNRRYLELFDYPAGLMRVGVPVERLVRHNLRRGLIGAVDVEREVGRRLRHMRAGTPYLAERRFPDGTVVEIRGNPMPSGGFVATFTDVTAFRDAEAELKRSNETLELRVAERTESLDQARREAERANDAKTRFLAAVGHDLLQPLHAAQLFTDSLGRQLAPQQRAALAQVRGALDSTTDLLTGLFDMSRLEAGGLVPQPRDFPLAEVLEPLASEFRALAAERGLAFRVVATAAWVHGDPQLLRRVLQNFLANAVRYTAAGGVLLGLRRDGTGLRVEVHDTGPGIETAQQGPIFEEFRRGDGAPGQGLGLGLAIADRIARLMRAHIGLRSRVGRGTVFSLQLPRAEAAHGAWTGSQRTGLAGCRVLVVDNDPTALAALRALLEGWGCTVDAAADGPAAEALLQRHASSLWLLDYHLDDGDTGVALHARLAARFGARPTLILSADDSGEVRRAALEHDLALLRKPVRPLALKSTLDRLRAMRMA</sequence>
<dbReference type="OrthoDB" id="9764438at2"/>
<dbReference type="Pfam" id="PF02518">
    <property type="entry name" value="HATPase_c"/>
    <property type="match status" value="1"/>
</dbReference>
<dbReference type="InterPro" id="IPR036097">
    <property type="entry name" value="HisK_dim/P_sf"/>
</dbReference>
<dbReference type="CDD" id="cd10322">
    <property type="entry name" value="SLC5sbd"/>
    <property type="match status" value="1"/>
</dbReference>
<feature type="transmembrane region" description="Helical" evidence="13">
    <location>
        <begin position="112"/>
        <end position="131"/>
    </location>
</feature>
<dbReference type="InterPro" id="IPR011006">
    <property type="entry name" value="CheY-like_superfamily"/>
</dbReference>
<dbReference type="GO" id="GO:0000155">
    <property type="term" value="F:phosphorelay sensor kinase activity"/>
    <property type="evidence" value="ECO:0007669"/>
    <property type="project" value="InterPro"/>
</dbReference>
<dbReference type="Gene3D" id="1.20.1730.10">
    <property type="entry name" value="Sodium/glucose cotransporter"/>
    <property type="match status" value="1"/>
</dbReference>
<dbReference type="PROSITE" id="PS50283">
    <property type="entry name" value="NA_SOLUT_SYMP_3"/>
    <property type="match status" value="1"/>
</dbReference>
<dbReference type="SUPFAM" id="SSF55874">
    <property type="entry name" value="ATPase domain of HSP90 chaperone/DNA topoisomerase II/histidine kinase"/>
    <property type="match status" value="1"/>
</dbReference>
<dbReference type="PANTHER" id="PTHR43047">
    <property type="entry name" value="TWO-COMPONENT HISTIDINE PROTEIN KINASE"/>
    <property type="match status" value="1"/>
</dbReference>
<dbReference type="AlphaFoldDB" id="A0A5D4XKM4"/>
<dbReference type="InterPro" id="IPR003661">
    <property type="entry name" value="HisK_dim/P_dom"/>
</dbReference>
<gene>
    <name evidence="16" type="ORF">FZO89_01750</name>
</gene>
<evidence type="ECO:0000256" key="10">
    <source>
        <dbReference type="ARBA" id="ARBA00023136"/>
    </source>
</evidence>
<dbReference type="SUPFAM" id="SSF47384">
    <property type="entry name" value="Homodimeric domain of signal transducing histidine kinase"/>
    <property type="match status" value="1"/>
</dbReference>
<evidence type="ECO:0000259" key="15">
    <source>
        <dbReference type="PROSITE" id="PS50110"/>
    </source>
</evidence>
<dbReference type="GO" id="GO:0005886">
    <property type="term" value="C:plasma membrane"/>
    <property type="evidence" value="ECO:0007669"/>
    <property type="project" value="TreeGrafter"/>
</dbReference>
<dbReference type="CDD" id="cd00156">
    <property type="entry name" value="REC"/>
    <property type="match status" value="1"/>
</dbReference>
<dbReference type="Gene3D" id="1.10.287.130">
    <property type="match status" value="1"/>
</dbReference>
<comment type="catalytic activity">
    <reaction evidence="1">
        <text>ATP + protein L-histidine = ADP + protein N-phospho-L-histidine.</text>
        <dbReference type="EC" id="2.7.13.3"/>
    </reaction>
</comment>
<evidence type="ECO:0000256" key="3">
    <source>
        <dbReference type="ARBA" id="ARBA00006434"/>
    </source>
</evidence>
<dbReference type="SMART" id="SM00388">
    <property type="entry name" value="HisKA"/>
    <property type="match status" value="1"/>
</dbReference>
<keyword evidence="17" id="KW-1185">Reference proteome</keyword>
<evidence type="ECO:0000313" key="17">
    <source>
        <dbReference type="Proteomes" id="UP000324973"/>
    </source>
</evidence>
<dbReference type="GO" id="GO:0022857">
    <property type="term" value="F:transmembrane transporter activity"/>
    <property type="evidence" value="ECO:0007669"/>
    <property type="project" value="InterPro"/>
</dbReference>
<feature type="transmembrane region" description="Helical" evidence="13">
    <location>
        <begin position="372"/>
        <end position="392"/>
    </location>
</feature>
<feature type="transmembrane region" description="Helical" evidence="13">
    <location>
        <begin position="235"/>
        <end position="253"/>
    </location>
</feature>
<dbReference type="SMART" id="SM00387">
    <property type="entry name" value="HATPase_c"/>
    <property type="match status" value="1"/>
</dbReference>
<evidence type="ECO:0000256" key="6">
    <source>
        <dbReference type="ARBA" id="ARBA00022679"/>
    </source>
</evidence>
<dbReference type="InterPro" id="IPR036890">
    <property type="entry name" value="HATPase_C_sf"/>
</dbReference>
<dbReference type="InterPro" id="IPR001789">
    <property type="entry name" value="Sig_transdc_resp-reg_receiver"/>
</dbReference>
<dbReference type="SUPFAM" id="SSF52172">
    <property type="entry name" value="CheY-like"/>
    <property type="match status" value="1"/>
</dbReference>
<proteinExistence type="inferred from homology"/>
<feature type="transmembrane region" description="Helical" evidence="13">
    <location>
        <begin position="162"/>
        <end position="179"/>
    </location>
</feature>
<dbReference type="Proteomes" id="UP000324973">
    <property type="component" value="Unassembled WGS sequence"/>
</dbReference>
<comment type="similarity">
    <text evidence="3">Belongs to the sodium:solute symporter (SSF) (TC 2.A.21) family.</text>
</comment>
<feature type="transmembrane region" description="Helical" evidence="13">
    <location>
        <begin position="71"/>
        <end position="91"/>
    </location>
</feature>
<comment type="caution">
    <text evidence="16">The sequence shown here is derived from an EMBL/GenBank/DDBJ whole genome shotgun (WGS) entry which is preliminary data.</text>
</comment>
<dbReference type="CDD" id="cd00082">
    <property type="entry name" value="HisKA"/>
    <property type="match status" value="1"/>
</dbReference>
<dbReference type="CDD" id="cd00075">
    <property type="entry name" value="HATPase"/>
    <property type="match status" value="1"/>
</dbReference>
<keyword evidence="7 13" id="KW-0812">Transmembrane</keyword>
<keyword evidence="8" id="KW-0418">Kinase</keyword>
<dbReference type="EMBL" id="VTFT01000001">
    <property type="protein sequence ID" value="TYT25099.1"/>
    <property type="molecule type" value="Genomic_DNA"/>
</dbReference>
<dbReference type="PANTHER" id="PTHR43047:SF9">
    <property type="entry name" value="HISTIDINE KINASE"/>
    <property type="match status" value="1"/>
</dbReference>
<reference evidence="16 17" key="1">
    <citation type="submission" date="2019-08" db="EMBL/GenBank/DDBJ databases">
        <title>Luteimonas viscosus sp. nov., isolated from soil of a sunflower field.</title>
        <authorList>
            <person name="Jianli Z."/>
            <person name="Ying Z."/>
        </authorList>
    </citation>
    <scope>NUCLEOTIDE SEQUENCE [LARGE SCALE GENOMIC DNA]</scope>
    <source>
        <strain evidence="16 17">XBU10</strain>
    </source>
</reference>
<dbReference type="Pfam" id="PF00072">
    <property type="entry name" value="Response_reg"/>
    <property type="match status" value="1"/>
</dbReference>
<dbReference type="InterPro" id="IPR001734">
    <property type="entry name" value="Na/solute_symporter"/>
</dbReference>
<dbReference type="InterPro" id="IPR038377">
    <property type="entry name" value="Na/Glc_symporter_sf"/>
</dbReference>
<dbReference type="PROSITE" id="PS50110">
    <property type="entry name" value="RESPONSE_REGULATORY"/>
    <property type="match status" value="1"/>
</dbReference>
<protein>
    <recommendedName>
        <fullName evidence="4">histidine kinase</fullName>
        <ecNumber evidence="4">2.7.13.3</ecNumber>
    </recommendedName>
</protein>
<dbReference type="InterPro" id="IPR004358">
    <property type="entry name" value="Sig_transdc_His_kin-like_C"/>
</dbReference>
<feature type="modified residue" description="4-aspartylphosphate" evidence="11">
    <location>
        <position position="1039"/>
    </location>
</feature>
<dbReference type="Gene3D" id="3.30.450.20">
    <property type="entry name" value="PAS domain"/>
    <property type="match status" value="1"/>
</dbReference>
<name>A0A5D4XKM4_9GAMM</name>
<keyword evidence="5 11" id="KW-0597">Phosphoprotein</keyword>
<dbReference type="FunFam" id="3.30.565.10:FF:000049">
    <property type="entry name" value="Two-component sensor histidine kinase"/>
    <property type="match status" value="1"/>
</dbReference>
<dbReference type="InterPro" id="IPR005467">
    <property type="entry name" value="His_kinase_dom"/>
</dbReference>
<dbReference type="GO" id="GO:0009927">
    <property type="term" value="F:histidine phosphotransfer kinase activity"/>
    <property type="evidence" value="ECO:0007669"/>
    <property type="project" value="TreeGrafter"/>
</dbReference>
<evidence type="ECO:0000256" key="1">
    <source>
        <dbReference type="ARBA" id="ARBA00000085"/>
    </source>
</evidence>
<evidence type="ECO:0000256" key="12">
    <source>
        <dbReference type="SAM" id="Coils"/>
    </source>
</evidence>
<keyword evidence="12" id="KW-0175">Coiled coil</keyword>
<feature type="domain" description="Histidine kinase" evidence="14">
    <location>
        <begin position="763"/>
        <end position="972"/>
    </location>
</feature>
<evidence type="ECO:0000256" key="8">
    <source>
        <dbReference type="ARBA" id="ARBA00022777"/>
    </source>
</evidence>
<evidence type="ECO:0000256" key="13">
    <source>
        <dbReference type="SAM" id="Phobius"/>
    </source>
</evidence>
<dbReference type="SMART" id="SM00448">
    <property type="entry name" value="REC"/>
    <property type="match status" value="1"/>
</dbReference>
<feature type="transmembrane region" description="Helical" evidence="13">
    <location>
        <begin position="191"/>
        <end position="215"/>
    </location>
</feature>
<dbReference type="EC" id="2.7.13.3" evidence="4"/>
<dbReference type="Pfam" id="PF00512">
    <property type="entry name" value="HisKA"/>
    <property type="match status" value="1"/>
</dbReference>
<evidence type="ECO:0000256" key="7">
    <source>
        <dbReference type="ARBA" id="ARBA00022692"/>
    </source>
</evidence>
<accession>A0A5D4XKM4</accession>